<dbReference type="GO" id="GO:0071555">
    <property type="term" value="P:cell wall organization"/>
    <property type="evidence" value="ECO:0007669"/>
    <property type="project" value="UniProtKB-KW"/>
</dbReference>
<name>A0AB33BNA1_9LACO</name>
<feature type="binding site" evidence="12">
    <location>
        <position position="330"/>
    </location>
    <ligand>
        <name>UDP-N-acetyl-alpha-D-glucosamine</name>
        <dbReference type="ChEBI" id="CHEBI:57705"/>
    </ligand>
</feature>
<evidence type="ECO:0000256" key="11">
    <source>
        <dbReference type="ARBA" id="ARBA00047527"/>
    </source>
</evidence>
<evidence type="ECO:0000256" key="5">
    <source>
        <dbReference type="ARBA" id="ARBA00022679"/>
    </source>
</evidence>
<comment type="function">
    <text evidence="12">Cell wall formation. Adds enolpyruvyl to UDP-N-acetylglucosamine.</text>
</comment>
<dbReference type="GO" id="GO:0008760">
    <property type="term" value="F:UDP-N-acetylglucosamine 1-carboxyvinyltransferase activity"/>
    <property type="evidence" value="ECO:0007669"/>
    <property type="project" value="UniProtKB-UniRule"/>
</dbReference>
<feature type="modified residue" description="2-(S-cysteinyl)pyruvic acid O-phosphothioketal" evidence="12">
    <location>
        <position position="119"/>
    </location>
</feature>
<feature type="binding site" evidence="12">
    <location>
        <position position="95"/>
    </location>
    <ligand>
        <name>UDP-N-acetyl-alpha-D-glucosamine</name>
        <dbReference type="ChEBI" id="CHEBI:57705"/>
    </ligand>
</feature>
<comment type="subcellular location">
    <subcellularLocation>
        <location evidence="1 12">Cytoplasm</location>
    </subcellularLocation>
</comment>
<dbReference type="InterPro" id="IPR001986">
    <property type="entry name" value="Enolpyruvate_Tfrase_dom"/>
</dbReference>
<keyword evidence="6 12" id="KW-0133">Cell shape</keyword>
<evidence type="ECO:0000256" key="12">
    <source>
        <dbReference type="HAMAP-Rule" id="MF_00111"/>
    </source>
</evidence>
<dbReference type="GeneID" id="61250496"/>
<keyword evidence="7 12" id="KW-0573">Peptidoglycan synthesis</keyword>
<evidence type="ECO:0000313" key="14">
    <source>
        <dbReference type="EMBL" id="ANZ59687.1"/>
    </source>
</evidence>
<comment type="similarity">
    <text evidence="10 12">Belongs to the EPSP synthase family. MurA subfamily.</text>
</comment>
<keyword evidence="9 12" id="KW-0961">Cell wall biogenesis/degradation</keyword>
<dbReference type="PANTHER" id="PTHR43783">
    <property type="entry name" value="UDP-N-ACETYLGLUCOSAMINE 1-CARBOXYVINYLTRANSFERASE"/>
    <property type="match status" value="1"/>
</dbReference>
<dbReference type="GO" id="GO:0019277">
    <property type="term" value="P:UDP-N-acetylgalactosamine biosynthetic process"/>
    <property type="evidence" value="ECO:0007669"/>
    <property type="project" value="InterPro"/>
</dbReference>
<comment type="catalytic activity">
    <reaction evidence="11 12">
        <text>phosphoenolpyruvate + UDP-N-acetyl-alpha-D-glucosamine = UDP-N-acetyl-3-O-(1-carboxyvinyl)-alpha-D-glucosamine + phosphate</text>
        <dbReference type="Rhea" id="RHEA:18681"/>
        <dbReference type="ChEBI" id="CHEBI:43474"/>
        <dbReference type="ChEBI" id="CHEBI:57705"/>
        <dbReference type="ChEBI" id="CHEBI:58702"/>
        <dbReference type="ChEBI" id="CHEBI:68483"/>
        <dbReference type="EC" id="2.5.1.7"/>
    </reaction>
</comment>
<gene>
    <name evidence="12" type="primary">murA</name>
    <name evidence="14" type="ORF">AYR59_06535</name>
</gene>
<dbReference type="Pfam" id="PF00275">
    <property type="entry name" value="EPSP_synthase"/>
    <property type="match status" value="1"/>
</dbReference>
<dbReference type="PANTHER" id="PTHR43783:SF1">
    <property type="entry name" value="UDP-N-ACETYLGLUCOSAMINE 1-CARBOXYVINYLTRANSFERASE"/>
    <property type="match status" value="1"/>
</dbReference>
<protein>
    <recommendedName>
        <fullName evidence="12">UDP-N-acetylglucosamine 1-carboxyvinyltransferase</fullName>
        <ecNumber evidence="12">2.5.1.7</ecNumber>
    </recommendedName>
    <alternativeName>
        <fullName evidence="12">Enoylpyruvate transferase</fullName>
    </alternativeName>
    <alternativeName>
        <fullName evidence="12">UDP-N-acetylglucosamine enolpyruvyl transferase</fullName>
        <shortName evidence="12">EPT</shortName>
    </alternativeName>
</protein>
<keyword evidence="3 12" id="KW-0963">Cytoplasm</keyword>
<reference evidence="14 15" key="1">
    <citation type="submission" date="2016-03" db="EMBL/GenBank/DDBJ databases">
        <title>Pediococcus and Lactobacillus from brewery environment - whole genome sequencing and assembly.</title>
        <authorList>
            <person name="Behr J."/>
            <person name="Geissler A.J."/>
            <person name="Vogel R.F."/>
        </authorList>
    </citation>
    <scope>NUCLEOTIDE SEQUENCE [LARGE SCALE GENOMIC DNA]</scope>
    <source>
        <strain evidence="14 15">TMW 1.481</strain>
    </source>
</reference>
<proteinExistence type="inferred from homology"/>
<sequence>MDKIVVHGGNKLTGNVHIEGAKNAVLPILAATILASSGKSQLTNAPILSDVHIMNEVLRSLDLEVKFDENQNKITVDATGSLSSEAPFEYVSKMRASIVVLGPLLARLGHARVALPGGCAIGSRPIDIHLRGFEAMGAKIEQHEGYVEASAPNGLKGAEIYFDFPSVGATQNIMMAATLAHGKTVIKNVAREPEIVDLADMLNDMGAKISGAGTDTVTVEGVQSLHGVSHRVVQDRIEAGTFMAAAAITAGNVLIEDGVADHNLPFISKLREMGVKVEQEKNGIRVIGPDELKPVDVETAPYPGFPTDMQSQMTVLQLAANGVSTLTENVFENRFMHLDELRRMNAKYEIKGNSVIMYGPTDFEGAEVAATDLRAAAALILAGLIAKGETIITNLQYLDRGYYEIEKKLRNLGADIERVSTGA</sequence>
<feature type="active site" description="Proton donor" evidence="12">
    <location>
        <position position="119"/>
    </location>
</feature>
<dbReference type="InterPro" id="IPR050068">
    <property type="entry name" value="MurA_subfamily"/>
</dbReference>
<accession>A0AB33BNA1</accession>
<dbReference type="NCBIfam" id="TIGR01072">
    <property type="entry name" value="murA"/>
    <property type="match status" value="1"/>
</dbReference>
<feature type="binding site" evidence="12">
    <location>
        <begin position="22"/>
        <end position="23"/>
    </location>
    <ligand>
        <name>phosphoenolpyruvate</name>
        <dbReference type="ChEBI" id="CHEBI:58702"/>
    </ligand>
</feature>
<keyword evidence="5 12" id="KW-0808">Transferase</keyword>
<evidence type="ECO:0000256" key="1">
    <source>
        <dbReference type="ARBA" id="ARBA00004496"/>
    </source>
</evidence>
<evidence type="ECO:0000256" key="4">
    <source>
        <dbReference type="ARBA" id="ARBA00022618"/>
    </source>
</evidence>
<dbReference type="InterPro" id="IPR036968">
    <property type="entry name" value="Enolpyruvate_Tfrase_sf"/>
</dbReference>
<evidence type="ECO:0000256" key="7">
    <source>
        <dbReference type="ARBA" id="ARBA00022984"/>
    </source>
</evidence>
<dbReference type="KEGG" id="lle:AYR59_06535"/>
<evidence type="ECO:0000256" key="8">
    <source>
        <dbReference type="ARBA" id="ARBA00023306"/>
    </source>
</evidence>
<dbReference type="AlphaFoldDB" id="A0AB33BNA1"/>
<dbReference type="EC" id="2.5.1.7" evidence="12"/>
<dbReference type="Gene3D" id="3.65.10.10">
    <property type="entry name" value="Enolpyruvate transferase domain"/>
    <property type="match status" value="2"/>
</dbReference>
<dbReference type="NCBIfam" id="NF006873">
    <property type="entry name" value="PRK09369.1"/>
    <property type="match status" value="1"/>
</dbReference>
<dbReference type="GO" id="GO:0009252">
    <property type="term" value="P:peptidoglycan biosynthetic process"/>
    <property type="evidence" value="ECO:0007669"/>
    <property type="project" value="UniProtKB-UniRule"/>
</dbReference>
<feature type="domain" description="Enolpyruvate transferase" evidence="13">
    <location>
        <begin position="7"/>
        <end position="409"/>
    </location>
</feature>
<evidence type="ECO:0000259" key="13">
    <source>
        <dbReference type="Pfam" id="PF00275"/>
    </source>
</evidence>
<comment type="pathway">
    <text evidence="2 12">Cell wall biogenesis; peptidoglycan biosynthesis.</text>
</comment>
<keyword evidence="4 12" id="KW-0132">Cell division</keyword>
<keyword evidence="8 12" id="KW-0131">Cell cycle</keyword>
<comment type="caution">
    <text evidence="12">Lacks conserved residue(s) required for the propagation of feature annotation.</text>
</comment>
<dbReference type="Proteomes" id="UP000093346">
    <property type="component" value="Chromosome"/>
</dbReference>
<dbReference type="RefSeq" id="WP_065866239.1">
    <property type="nucleotide sequence ID" value="NZ_CP014872.1"/>
</dbReference>
<evidence type="ECO:0000313" key="15">
    <source>
        <dbReference type="Proteomes" id="UP000093346"/>
    </source>
</evidence>
<dbReference type="EMBL" id="CP014907">
    <property type="protein sequence ID" value="ANZ59687.1"/>
    <property type="molecule type" value="Genomic_DNA"/>
</dbReference>
<dbReference type="InterPro" id="IPR013792">
    <property type="entry name" value="RNA3'P_cycl/enolpyr_Trfase_a/b"/>
</dbReference>
<evidence type="ECO:0000256" key="6">
    <source>
        <dbReference type="ARBA" id="ARBA00022960"/>
    </source>
</evidence>
<dbReference type="GO" id="GO:0005737">
    <property type="term" value="C:cytoplasm"/>
    <property type="evidence" value="ECO:0007669"/>
    <property type="project" value="UniProtKB-SubCell"/>
</dbReference>
<dbReference type="GO" id="GO:0051301">
    <property type="term" value="P:cell division"/>
    <property type="evidence" value="ECO:0007669"/>
    <property type="project" value="UniProtKB-KW"/>
</dbReference>
<feature type="binding site" evidence="12">
    <location>
        <position position="308"/>
    </location>
    <ligand>
        <name>UDP-N-acetyl-alpha-D-glucosamine</name>
        <dbReference type="ChEBI" id="CHEBI:57705"/>
    </ligand>
</feature>
<organism evidence="14 15">
    <name type="scientific">Fructilactobacillus lindneri</name>
    <dbReference type="NCBI Taxonomy" id="53444"/>
    <lineage>
        <taxon>Bacteria</taxon>
        <taxon>Bacillati</taxon>
        <taxon>Bacillota</taxon>
        <taxon>Bacilli</taxon>
        <taxon>Lactobacillales</taxon>
        <taxon>Lactobacillaceae</taxon>
        <taxon>Fructilactobacillus</taxon>
    </lineage>
</organism>
<dbReference type="SUPFAM" id="SSF55205">
    <property type="entry name" value="EPT/RTPC-like"/>
    <property type="match status" value="1"/>
</dbReference>
<keyword evidence="12" id="KW-0670">Pyruvate</keyword>
<evidence type="ECO:0000256" key="9">
    <source>
        <dbReference type="ARBA" id="ARBA00023316"/>
    </source>
</evidence>
<dbReference type="FunFam" id="3.65.10.10:FF:000001">
    <property type="entry name" value="UDP-N-acetylglucosamine 1-carboxyvinyltransferase"/>
    <property type="match status" value="1"/>
</dbReference>
<dbReference type="InterPro" id="IPR005750">
    <property type="entry name" value="UDP_GlcNAc_COvinyl_MurA"/>
</dbReference>
<dbReference type="CDD" id="cd01555">
    <property type="entry name" value="UdpNAET"/>
    <property type="match status" value="1"/>
</dbReference>
<dbReference type="GO" id="GO:0008360">
    <property type="term" value="P:regulation of cell shape"/>
    <property type="evidence" value="ECO:0007669"/>
    <property type="project" value="UniProtKB-KW"/>
</dbReference>
<evidence type="ECO:0000256" key="2">
    <source>
        <dbReference type="ARBA" id="ARBA00004752"/>
    </source>
</evidence>
<evidence type="ECO:0000256" key="3">
    <source>
        <dbReference type="ARBA" id="ARBA00022490"/>
    </source>
</evidence>
<evidence type="ECO:0000256" key="10">
    <source>
        <dbReference type="ARBA" id="ARBA00038367"/>
    </source>
</evidence>
<dbReference type="HAMAP" id="MF_00111">
    <property type="entry name" value="MurA"/>
    <property type="match status" value="1"/>
</dbReference>